<feature type="compositionally biased region" description="Polar residues" evidence="1">
    <location>
        <begin position="7"/>
        <end position="21"/>
    </location>
</feature>
<gene>
    <name evidence="2" type="ORF">HMPREF0758_1739</name>
</gene>
<dbReference type="EMBL" id="ADBY01000030">
    <property type="protein sequence ID" value="EFE96624.1"/>
    <property type="molecule type" value="Genomic_DNA"/>
</dbReference>
<protein>
    <submittedName>
        <fullName evidence="2">Uncharacterized protein</fullName>
    </submittedName>
</protein>
<comment type="caution">
    <text evidence="2">The sequence shown here is derived from an EMBL/GenBank/DDBJ whole genome shotgun (WGS) entry which is preliminary data.</text>
</comment>
<feature type="region of interest" description="Disordered" evidence="1">
    <location>
        <begin position="1"/>
        <end position="42"/>
    </location>
</feature>
<dbReference type="Proteomes" id="UP000005723">
    <property type="component" value="Unassembled WGS sequence"/>
</dbReference>
<evidence type="ECO:0000313" key="2">
    <source>
        <dbReference type="EMBL" id="EFE96624.1"/>
    </source>
</evidence>
<evidence type="ECO:0000313" key="3">
    <source>
        <dbReference type="Proteomes" id="UP000005723"/>
    </source>
</evidence>
<reference evidence="2 3" key="1">
    <citation type="submission" date="2010-01" db="EMBL/GenBank/DDBJ databases">
        <authorList>
            <person name="Muzny D."/>
            <person name="Qin X."/>
            <person name="Deng J."/>
            <person name="Jiang H."/>
            <person name="Liu Y."/>
            <person name="Qu J."/>
            <person name="Song X.-Z."/>
            <person name="Zhang L."/>
            <person name="Thornton R."/>
            <person name="Coyle M."/>
            <person name="Francisco L."/>
            <person name="Jackson L."/>
            <person name="Javaid M."/>
            <person name="Korchina V."/>
            <person name="Kovar C."/>
            <person name="Mata R."/>
            <person name="Mathew T."/>
            <person name="Ngo R."/>
            <person name="Nguyen L."/>
            <person name="Nguyen N."/>
            <person name="Okwuonu G."/>
            <person name="Ongeri F."/>
            <person name="Pham C."/>
            <person name="Simmons D."/>
            <person name="Wilczek-Boney K."/>
            <person name="Hale W."/>
            <person name="Jakkamsetti A."/>
            <person name="Pham P."/>
            <person name="Ruth R."/>
            <person name="San Lucas F."/>
            <person name="Warren J."/>
            <person name="Zhang J."/>
            <person name="Zhao Z."/>
            <person name="Zhou C."/>
            <person name="Zhu D."/>
            <person name="Lee S."/>
            <person name="Bess C."/>
            <person name="Blankenburg K."/>
            <person name="Forbes L."/>
            <person name="Fu Q."/>
            <person name="Gubbala S."/>
            <person name="Hirani K."/>
            <person name="Jayaseelan J.C."/>
            <person name="Lara F."/>
            <person name="Munidasa M."/>
            <person name="Palculict T."/>
            <person name="Patil S."/>
            <person name="Pu L.-L."/>
            <person name="Saada N."/>
            <person name="Tang L."/>
            <person name="Weissenberger G."/>
            <person name="Zhu Y."/>
            <person name="Hemphill L."/>
            <person name="Shang Y."/>
            <person name="Youmans B."/>
            <person name="Ayvaz T."/>
            <person name="Ross M."/>
            <person name="Santibanez J."/>
            <person name="Aqrawi P."/>
            <person name="Gross S."/>
            <person name="Joshi V."/>
            <person name="Fowler G."/>
            <person name="Nazareth L."/>
            <person name="Reid J."/>
            <person name="Worley K."/>
            <person name="Petrosino J."/>
            <person name="Highlander S."/>
            <person name="Gibbs R."/>
        </authorList>
    </citation>
    <scope>NUCLEOTIDE SEQUENCE [LARGE SCALE GENOMIC DNA]</scope>
    <source>
        <strain evidence="2 3">DSM 4582</strain>
    </source>
</reference>
<keyword evidence="3" id="KW-1185">Reference proteome</keyword>
<proteinExistence type="predicted"/>
<evidence type="ECO:0000256" key="1">
    <source>
        <dbReference type="SAM" id="MobiDB-lite"/>
    </source>
</evidence>
<dbReference type="HOGENOM" id="CLU_3257736_0_0_6"/>
<organism evidence="2 3">
    <name type="scientific">Serratia odorifera DSM 4582</name>
    <dbReference type="NCBI Taxonomy" id="667129"/>
    <lineage>
        <taxon>Bacteria</taxon>
        <taxon>Pseudomonadati</taxon>
        <taxon>Pseudomonadota</taxon>
        <taxon>Gammaproteobacteria</taxon>
        <taxon>Enterobacterales</taxon>
        <taxon>Yersiniaceae</taxon>
        <taxon>Serratia</taxon>
    </lineage>
</organism>
<accession>D4E0N9</accession>
<dbReference type="AlphaFoldDB" id="D4E0N9"/>
<name>D4E0N9_SEROD</name>
<sequence length="42" mass="4768">MGDCRQWITTSDQNVISQNEKNPGHRARGQSDDDTYLNDPFG</sequence>